<name>X0X9M1_9ZZZZ</name>
<dbReference type="AlphaFoldDB" id="X0X9M1"/>
<feature type="non-terminal residue" evidence="1">
    <location>
        <position position="1"/>
    </location>
</feature>
<evidence type="ECO:0000313" key="1">
    <source>
        <dbReference type="EMBL" id="GAG21641.1"/>
    </source>
</evidence>
<proteinExistence type="predicted"/>
<protein>
    <submittedName>
        <fullName evidence="1">Uncharacterized protein</fullName>
    </submittedName>
</protein>
<comment type="caution">
    <text evidence="1">The sequence shown here is derived from an EMBL/GenBank/DDBJ whole genome shotgun (WGS) entry which is preliminary data.</text>
</comment>
<dbReference type="EMBL" id="BARS01037028">
    <property type="protein sequence ID" value="GAG21641.1"/>
    <property type="molecule type" value="Genomic_DNA"/>
</dbReference>
<gene>
    <name evidence="1" type="ORF">S01H1_56827</name>
</gene>
<reference evidence="1" key="1">
    <citation type="journal article" date="2014" name="Front. Microbiol.">
        <title>High frequency of phylogenetically diverse reductive dehalogenase-homologous genes in deep subseafloor sedimentary metagenomes.</title>
        <authorList>
            <person name="Kawai M."/>
            <person name="Futagami T."/>
            <person name="Toyoda A."/>
            <person name="Takaki Y."/>
            <person name="Nishi S."/>
            <person name="Hori S."/>
            <person name="Arai W."/>
            <person name="Tsubouchi T."/>
            <person name="Morono Y."/>
            <person name="Uchiyama I."/>
            <person name="Ito T."/>
            <person name="Fujiyama A."/>
            <person name="Inagaki F."/>
            <person name="Takami H."/>
        </authorList>
    </citation>
    <scope>NUCLEOTIDE SEQUENCE</scope>
    <source>
        <strain evidence="1">Expedition CK06-06</strain>
    </source>
</reference>
<sequence length="257" mass="29280">TLDNSESAFVDFTKHLLAEEYSDCNSLATTQVVENYYVVYEPYRDMMTNVGINPNTYANMKIYSQFLIGNDSLFIWGVDQVAGVTPVVPLRRSFNIVPGPDPNSFRWEYSHATPESPLYVLLNKIEQARSEITGTFDPITSYSSTYSYKISDSNITENEVFLKLNGTKYDIDIFSEDVDPNDTVAFFYQTVYHALRDGDDPNAFGGYMTDKSEEKYLAAVARYSETVTEQSIQNMVDSGRHIIFIINADPVYVIFFR</sequence>
<feature type="non-terminal residue" evidence="1">
    <location>
        <position position="257"/>
    </location>
</feature>
<accession>X0X9M1</accession>
<organism evidence="1">
    <name type="scientific">marine sediment metagenome</name>
    <dbReference type="NCBI Taxonomy" id="412755"/>
    <lineage>
        <taxon>unclassified sequences</taxon>
        <taxon>metagenomes</taxon>
        <taxon>ecological metagenomes</taxon>
    </lineage>
</organism>